<evidence type="ECO:0000313" key="2">
    <source>
        <dbReference type="Proteomes" id="UP000702425"/>
    </source>
</evidence>
<organism evidence="1 2">
    <name type="scientific">Microcoleus asticus IPMA8</name>
    <dbReference type="NCBI Taxonomy" id="2563858"/>
    <lineage>
        <taxon>Bacteria</taxon>
        <taxon>Bacillati</taxon>
        <taxon>Cyanobacteriota</taxon>
        <taxon>Cyanophyceae</taxon>
        <taxon>Oscillatoriophycideae</taxon>
        <taxon>Oscillatoriales</taxon>
        <taxon>Microcoleaceae</taxon>
        <taxon>Microcoleus</taxon>
        <taxon>Microcoleus asticus</taxon>
    </lineage>
</organism>
<evidence type="ECO:0000313" key="1">
    <source>
        <dbReference type="EMBL" id="NQE32571.1"/>
    </source>
</evidence>
<gene>
    <name evidence="1" type="ORF">E5S67_00287</name>
</gene>
<dbReference type="RefSeq" id="WP_172184788.1">
    <property type="nucleotide sequence ID" value="NZ_CAWPPK010000223.1"/>
</dbReference>
<accession>A0ABX2CQV1</accession>
<protein>
    <submittedName>
        <fullName evidence="1">Uncharacterized protein</fullName>
    </submittedName>
</protein>
<sequence>MTEVTAISAQAAALLVHYGFDLGGKKAEKLAGEWLTKYPGYWLRLAVVEALYQGRYKAVSVGQLLSMWHRIGQPLYHFNREFERLVCNNFPQSLTGESAAQMPQEDILLSNPESEFSAAELDFRGPSEAQLDVALHAEVPNTDAEETGKLPAADDRTKENTEFVVYEDVAVTALADRAEAEHKLADKPVAKSFPVVKHTDFHTKLKAIAREGRRKKGESRNRV</sequence>
<keyword evidence="2" id="KW-1185">Reference proteome</keyword>
<dbReference type="Proteomes" id="UP000702425">
    <property type="component" value="Unassembled WGS sequence"/>
</dbReference>
<name>A0ABX2CQV1_9CYAN</name>
<dbReference type="EMBL" id="SRRZ01000003">
    <property type="protein sequence ID" value="NQE32571.1"/>
    <property type="molecule type" value="Genomic_DNA"/>
</dbReference>
<reference evidence="1 2" key="1">
    <citation type="journal article" date="2020" name="Sci. Rep.">
        <title>A novel cyanobacterial geosmin producer, revising GeoA distribution and dispersion patterns in Bacteria.</title>
        <authorList>
            <person name="Churro C."/>
            <person name="Semedo-Aguiar A.P."/>
            <person name="Silva A.D."/>
            <person name="Pereira-Leal J.B."/>
            <person name="Leite R.B."/>
        </authorList>
    </citation>
    <scope>NUCLEOTIDE SEQUENCE [LARGE SCALE GENOMIC DNA]</scope>
    <source>
        <strain evidence="1 2">IPMA8</strain>
    </source>
</reference>
<comment type="caution">
    <text evidence="1">The sequence shown here is derived from an EMBL/GenBank/DDBJ whole genome shotgun (WGS) entry which is preliminary data.</text>
</comment>
<proteinExistence type="predicted"/>